<dbReference type="InterPro" id="IPR039425">
    <property type="entry name" value="RNA_pol_sigma-70-like"/>
</dbReference>
<reference evidence="7 8" key="1">
    <citation type="submission" date="2020-03" db="EMBL/GenBank/DDBJ databases">
        <title>A novel species.</title>
        <authorList>
            <person name="Gao J."/>
        </authorList>
    </citation>
    <scope>NUCLEOTIDE SEQUENCE [LARGE SCALE GENOMIC DNA]</scope>
    <source>
        <strain evidence="7 8">QMT-12</strain>
    </source>
</reference>
<dbReference type="KEGG" id="slia:HA039_24170"/>
<dbReference type="Proteomes" id="UP000501179">
    <property type="component" value="Chromosome"/>
</dbReference>
<dbReference type="SUPFAM" id="SSF88659">
    <property type="entry name" value="Sigma3 and sigma4 domains of RNA polymerase sigma factors"/>
    <property type="match status" value="1"/>
</dbReference>
<evidence type="ECO:0000256" key="4">
    <source>
        <dbReference type="ARBA" id="ARBA00023163"/>
    </source>
</evidence>
<feature type="domain" description="RNA polymerase sigma-70 region 2" evidence="5">
    <location>
        <begin position="57"/>
        <end position="122"/>
    </location>
</feature>
<dbReference type="GO" id="GO:0006352">
    <property type="term" value="P:DNA-templated transcription initiation"/>
    <property type="evidence" value="ECO:0007669"/>
    <property type="project" value="InterPro"/>
</dbReference>
<evidence type="ECO:0000313" key="8">
    <source>
        <dbReference type="Proteomes" id="UP000501179"/>
    </source>
</evidence>
<dbReference type="Pfam" id="PF08281">
    <property type="entry name" value="Sigma70_r4_2"/>
    <property type="match status" value="1"/>
</dbReference>
<evidence type="ECO:0000313" key="7">
    <source>
        <dbReference type="EMBL" id="QIQ04958.1"/>
    </source>
</evidence>
<evidence type="ECO:0000259" key="5">
    <source>
        <dbReference type="Pfam" id="PF04542"/>
    </source>
</evidence>
<dbReference type="InterPro" id="IPR013325">
    <property type="entry name" value="RNA_pol_sigma_r2"/>
</dbReference>
<evidence type="ECO:0000256" key="2">
    <source>
        <dbReference type="ARBA" id="ARBA00023015"/>
    </source>
</evidence>
<dbReference type="EMBL" id="CP050177">
    <property type="protein sequence ID" value="QIQ04958.1"/>
    <property type="molecule type" value="Genomic_DNA"/>
</dbReference>
<name>A0A6G9H347_9ACTN</name>
<accession>A0A6G9H347</accession>
<dbReference type="PANTHER" id="PTHR43133:SF25">
    <property type="entry name" value="RNA POLYMERASE SIGMA FACTOR RFAY-RELATED"/>
    <property type="match status" value="1"/>
</dbReference>
<dbReference type="InterPro" id="IPR007627">
    <property type="entry name" value="RNA_pol_sigma70_r2"/>
</dbReference>
<evidence type="ECO:0000256" key="1">
    <source>
        <dbReference type="ARBA" id="ARBA00010641"/>
    </source>
</evidence>
<dbReference type="PANTHER" id="PTHR43133">
    <property type="entry name" value="RNA POLYMERASE ECF-TYPE SIGMA FACTO"/>
    <property type="match status" value="1"/>
</dbReference>
<dbReference type="Pfam" id="PF04542">
    <property type="entry name" value="Sigma70_r2"/>
    <property type="match status" value="1"/>
</dbReference>
<proteinExistence type="inferred from homology"/>
<dbReference type="GO" id="GO:0003677">
    <property type="term" value="F:DNA binding"/>
    <property type="evidence" value="ECO:0007669"/>
    <property type="project" value="InterPro"/>
</dbReference>
<dbReference type="Gene3D" id="1.10.1740.10">
    <property type="match status" value="1"/>
</dbReference>
<keyword evidence="8" id="KW-1185">Reference proteome</keyword>
<dbReference type="SUPFAM" id="SSF88946">
    <property type="entry name" value="Sigma2 domain of RNA polymerase sigma factors"/>
    <property type="match status" value="1"/>
</dbReference>
<dbReference type="Gene3D" id="1.10.10.10">
    <property type="entry name" value="Winged helix-like DNA-binding domain superfamily/Winged helix DNA-binding domain"/>
    <property type="match status" value="1"/>
</dbReference>
<protein>
    <submittedName>
        <fullName evidence="7">Sigma-70 family RNA polymerase sigma factor</fullName>
    </submittedName>
</protein>
<evidence type="ECO:0000259" key="6">
    <source>
        <dbReference type="Pfam" id="PF08281"/>
    </source>
</evidence>
<gene>
    <name evidence="7" type="ORF">HA039_24170</name>
</gene>
<evidence type="ECO:0000256" key="3">
    <source>
        <dbReference type="ARBA" id="ARBA00023082"/>
    </source>
</evidence>
<dbReference type="GO" id="GO:0016987">
    <property type="term" value="F:sigma factor activity"/>
    <property type="evidence" value="ECO:0007669"/>
    <property type="project" value="UniProtKB-KW"/>
</dbReference>
<dbReference type="AlphaFoldDB" id="A0A6G9H347"/>
<dbReference type="InterPro" id="IPR013249">
    <property type="entry name" value="RNA_pol_sigma70_r4_t2"/>
</dbReference>
<dbReference type="NCBIfam" id="TIGR02937">
    <property type="entry name" value="sigma70-ECF"/>
    <property type="match status" value="1"/>
</dbReference>
<keyword evidence="4" id="KW-0804">Transcription</keyword>
<feature type="domain" description="RNA polymerase sigma factor 70 region 4 type 2" evidence="6">
    <location>
        <begin position="167"/>
        <end position="203"/>
    </location>
</feature>
<dbReference type="InterPro" id="IPR014284">
    <property type="entry name" value="RNA_pol_sigma-70_dom"/>
</dbReference>
<keyword evidence="3" id="KW-0731">Sigma factor</keyword>
<organism evidence="7 8">
    <name type="scientific">Streptomyces liangshanensis</name>
    <dbReference type="NCBI Taxonomy" id="2717324"/>
    <lineage>
        <taxon>Bacteria</taxon>
        <taxon>Bacillati</taxon>
        <taxon>Actinomycetota</taxon>
        <taxon>Actinomycetes</taxon>
        <taxon>Kitasatosporales</taxon>
        <taxon>Streptomycetaceae</taxon>
        <taxon>Streptomyces</taxon>
    </lineage>
</organism>
<comment type="similarity">
    <text evidence="1">Belongs to the sigma-70 factor family. ECF subfamily.</text>
</comment>
<dbReference type="InterPro" id="IPR013324">
    <property type="entry name" value="RNA_pol_sigma_r3/r4-like"/>
</dbReference>
<sequence>MRRHYAPERERRGLGWRAGRIRPDVNGGSRVIEQDELSPLVAAAQAGDRAALERLLVRLRPMVLRRCSRFLPHYADAEEAAQDALLSISLHLAEYRGRGSFLGWVTVIASNAARSTYRSMRRRAEDSSAVLPEGADPRTTSVIAGTRLDLMESLAALEEQHPALVESFVLRDLGDLTYLQVAEITGAPLGTVKDRIHQARRFMRERLGAGA</sequence>
<dbReference type="InterPro" id="IPR036388">
    <property type="entry name" value="WH-like_DNA-bd_sf"/>
</dbReference>
<keyword evidence="2" id="KW-0805">Transcription regulation</keyword>